<dbReference type="RefSeq" id="WP_067845012.1">
    <property type="nucleotide sequence ID" value="NZ_JBJZOV010000016.1"/>
</dbReference>
<reference evidence="3 5" key="2">
    <citation type="submission" date="2016-01" db="EMBL/GenBank/DDBJ databases">
        <title>The new phylogeny of the genus Mycobacterium.</title>
        <authorList>
            <person name="Tarcisio F."/>
            <person name="Conor M."/>
            <person name="Antonella G."/>
            <person name="Elisabetta G."/>
            <person name="Giulia F.S."/>
            <person name="Sara T."/>
            <person name="Anna F."/>
            <person name="Clotilde B."/>
            <person name="Roberto B."/>
            <person name="Veronica D.S."/>
            <person name="Fabio R."/>
            <person name="Monica P."/>
            <person name="Olivier J."/>
            <person name="Enrico T."/>
            <person name="Nicola S."/>
        </authorList>
    </citation>
    <scope>NUCLEOTIDE SEQUENCE [LARGE SCALE GENOMIC DNA]</scope>
    <source>
        <strain evidence="3 5">ATCC 700010</strain>
    </source>
</reference>
<dbReference type="Proteomes" id="UP000070612">
    <property type="component" value="Unassembled WGS sequence"/>
</dbReference>
<proteinExistence type="predicted"/>
<evidence type="ECO:0000313" key="2">
    <source>
        <dbReference type="EMBL" id="KWX24904.1"/>
    </source>
</evidence>
<dbReference type="OrthoDB" id="4621589at2"/>
<dbReference type="Proteomes" id="UP000193964">
    <property type="component" value="Unassembled WGS sequence"/>
</dbReference>
<dbReference type="AlphaFoldDB" id="A0A132PRL2"/>
<evidence type="ECO:0000313" key="5">
    <source>
        <dbReference type="Proteomes" id="UP000193964"/>
    </source>
</evidence>
<feature type="chain" id="PRO_5038211686" description="Secreted protein" evidence="1">
    <location>
        <begin position="28"/>
        <end position="144"/>
    </location>
</feature>
<accession>A0A132PRL2</accession>
<dbReference type="STRING" id="59750.AWC31_12900"/>
<evidence type="ECO:0000313" key="3">
    <source>
        <dbReference type="EMBL" id="ORX18852.1"/>
    </source>
</evidence>
<evidence type="ECO:0000313" key="4">
    <source>
        <dbReference type="Proteomes" id="UP000070612"/>
    </source>
</evidence>
<feature type="signal peptide" evidence="1">
    <location>
        <begin position="1"/>
        <end position="27"/>
    </location>
</feature>
<dbReference type="PATRIC" id="fig|59750.3.peg.4295"/>
<name>A0A132PRL2_9MYCO</name>
<reference evidence="2 4" key="1">
    <citation type="submission" date="2015-07" db="EMBL/GenBank/DDBJ databases">
        <title>A draft genome sequence of Mycobacterium wolinskyi.</title>
        <authorList>
            <person name="de Man T.J."/>
            <person name="Perry K.A."/>
            <person name="Coulliette A.D."/>
            <person name="Jensen B."/>
            <person name="Toney N.C."/>
            <person name="Limbago B.M."/>
            <person name="Noble-Wang J."/>
        </authorList>
    </citation>
    <scope>NUCLEOTIDE SEQUENCE [LARGE SCALE GENOMIC DNA]</scope>
    <source>
        <strain evidence="2 4">CDC_01</strain>
    </source>
</reference>
<comment type="caution">
    <text evidence="2">The sequence shown here is derived from an EMBL/GenBank/DDBJ whole genome shotgun (WGS) entry which is preliminary data.</text>
</comment>
<dbReference type="InterPro" id="IPR016793">
    <property type="entry name" value="UCP021591"/>
</dbReference>
<dbReference type="PIRSF" id="PIRSF021591">
    <property type="entry name" value="UCP021591"/>
    <property type="match status" value="1"/>
</dbReference>
<evidence type="ECO:0000256" key="1">
    <source>
        <dbReference type="SAM" id="SignalP"/>
    </source>
</evidence>
<keyword evidence="1" id="KW-0732">Signal</keyword>
<evidence type="ECO:0008006" key="6">
    <source>
        <dbReference type="Google" id="ProtNLM"/>
    </source>
</evidence>
<sequence>MTNMRKVTTTVGAAVVLAAAGMAVSNATSYAEPEAGGHQVRYTLTTGAPYDFDLYYLATQPPSKEAYDADPYAFLQKAEVNVVPEAPWVFETTLADPQWAIFTVASTTHGGRGAPNAHCEIAVDGQVAVQNDHPYSPRCQLGQW</sequence>
<keyword evidence="4" id="KW-1185">Reference proteome</keyword>
<organism evidence="2 4">
    <name type="scientific">Mycolicibacterium wolinskyi</name>
    <dbReference type="NCBI Taxonomy" id="59750"/>
    <lineage>
        <taxon>Bacteria</taxon>
        <taxon>Bacillati</taxon>
        <taxon>Actinomycetota</taxon>
        <taxon>Actinomycetes</taxon>
        <taxon>Mycobacteriales</taxon>
        <taxon>Mycobacteriaceae</taxon>
        <taxon>Mycolicibacterium</taxon>
    </lineage>
</organism>
<dbReference type="EMBL" id="LGTW01000003">
    <property type="protein sequence ID" value="KWX24904.1"/>
    <property type="molecule type" value="Genomic_DNA"/>
</dbReference>
<protein>
    <recommendedName>
        <fullName evidence="6">Secreted protein</fullName>
    </recommendedName>
</protein>
<gene>
    <name evidence="2" type="ORF">AFM11_05525</name>
    <name evidence="3" type="ORF">AWC31_12900</name>
</gene>
<dbReference type="EMBL" id="LQQA01000004">
    <property type="protein sequence ID" value="ORX18852.1"/>
    <property type="molecule type" value="Genomic_DNA"/>
</dbReference>